<sequence>MALQKLDSPCSVFYVVIVWTKEVLGLVENKGKKVLTTMKRRRYPV</sequence>
<accession>A0A2P2LNC8</accession>
<evidence type="ECO:0000313" key="1">
    <source>
        <dbReference type="EMBL" id="MBX19486.1"/>
    </source>
</evidence>
<dbReference type="EMBL" id="GGEC01039002">
    <property type="protein sequence ID" value="MBX19486.1"/>
    <property type="molecule type" value="Transcribed_RNA"/>
</dbReference>
<name>A0A2P2LNC8_RHIMU</name>
<dbReference type="AlphaFoldDB" id="A0A2P2LNC8"/>
<proteinExistence type="predicted"/>
<reference evidence="1" key="1">
    <citation type="submission" date="2018-02" db="EMBL/GenBank/DDBJ databases">
        <title>Rhizophora mucronata_Transcriptome.</title>
        <authorList>
            <person name="Meera S.P."/>
            <person name="Sreeshan A."/>
            <person name="Augustine A."/>
        </authorList>
    </citation>
    <scope>NUCLEOTIDE SEQUENCE</scope>
    <source>
        <tissue evidence="1">Leaf</tissue>
    </source>
</reference>
<organism evidence="1">
    <name type="scientific">Rhizophora mucronata</name>
    <name type="common">Asiatic mangrove</name>
    <dbReference type="NCBI Taxonomy" id="61149"/>
    <lineage>
        <taxon>Eukaryota</taxon>
        <taxon>Viridiplantae</taxon>
        <taxon>Streptophyta</taxon>
        <taxon>Embryophyta</taxon>
        <taxon>Tracheophyta</taxon>
        <taxon>Spermatophyta</taxon>
        <taxon>Magnoliopsida</taxon>
        <taxon>eudicotyledons</taxon>
        <taxon>Gunneridae</taxon>
        <taxon>Pentapetalae</taxon>
        <taxon>rosids</taxon>
        <taxon>fabids</taxon>
        <taxon>Malpighiales</taxon>
        <taxon>Rhizophoraceae</taxon>
        <taxon>Rhizophora</taxon>
    </lineage>
</organism>
<protein>
    <submittedName>
        <fullName evidence="1">Uncharacterized protein</fullName>
    </submittedName>
</protein>